<protein>
    <recommendedName>
        <fullName evidence="4">DUF3987 domain-containing protein</fullName>
    </recommendedName>
</protein>
<dbReference type="Proteomes" id="UP000276133">
    <property type="component" value="Unassembled WGS sequence"/>
</dbReference>
<gene>
    <name evidence="2" type="ORF">BpHYR1_031578</name>
</gene>
<evidence type="ECO:0008006" key="4">
    <source>
        <dbReference type="Google" id="ProtNLM"/>
    </source>
</evidence>
<dbReference type="OrthoDB" id="10054700at2759"/>
<reference evidence="2 3" key="1">
    <citation type="journal article" date="2018" name="Sci. Rep.">
        <title>Genomic signatures of local adaptation to the degree of environmental predictability in rotifers.</title>
        <authorList>
            <person name="Franch-Gras L."/>
            <person name="Hahn C."/>
            <person name="Garcia-Roger E.M."/>
            <person name="Carmona M.J."/>
            <person name="Serra M."/>
            <person name="Gomez A."/>
        </authorList>
    </citation>
    <scope>NUCLEOTIDE SEQUENCE [LARGE SCALE GENOMIC DNA]</scope>
    <source>
        <strain evidence="2">HYR1</strain>
    </source>
</reference>
<dbReference type="Pfam" id="PF13148">
    <property type="entry name" value="DUF3987"/>
    <property type="match status" value="1"/>
</dbReference>
<dbReference type="AlphaFoldDB" id="A0A3M7QBC3"/>
<evidence type="ECO:0000256" key="1">
    <source>
        <dbReference type="SAM" id="MobiDB-lite"/>
    </source>
</evidence>
<organism evidence="2 3">
    <name type="scientific">Brachionus plicatilis</name>
    <name type="common">Marine rotifer</name>
    <name type="synonym">Brachionus muelleri</name>
    <dbReference type="NCBI Taxonomy" id="10195"/>
    <lineage>
        <taxon>Eukaryota</taxon>
        <taxon>Metazoa</taxon>
        <taxon>Spiralia</taxon>
        <taxon>Gnathifera</taxon>
        <taxon>Rotifera</taxon>
        <taxon>Eurotatoria</taxon>
        <taxon>Monogononta</taxon>
        <taxon>Pseudotrocha</taxon>
        <taxon>Ploima</taxon>
        <taxon>Brachionidae</taxon>
        <taxon>Brachionus</taxon>
    </lineage>
</organism>
<name>A0A3M7QBC3_BRAPC</name>
<feature type="region of interest" description="Disordered" evidence="1">
    <location>
        <begin position="668"/>
        <end position="695"/>
    </location>
</feature>
<dbReference type="EMBL" id="REGN01006706">
    <property type="protein sequence ID" value="RNA08529.1"/>
    <property type="molecule type" value="Genomic_DNA"/>
</dbReference>
<dbReference type="InterPro" id="IPR025048">
    <property type="entry name" value="DUF3987"/>
</dbReference>
<sequence>MAKKNLVLENFSKNLEISRVQEKLYKIPFEPVFDGEIGSYLHGIGARHSVCKEFLICPLFTGIAHLMQHSYVFTLTTLSEKSVFYSCLVANPSTGKSTAMSLIKKSLNQIEEYKKIPRKKSNLINAGTVEALLTNLETNPCMVSFFDESSTFMSSFGLYKGGDGKYDRSVYLELYTGPDGYDRTLTRHMSDYINFVRQEKNSRDDGLIQRFHICAPRPIYFKTEDMVKIPPEKYCLTVLLYIISKLNEIPIQYILEEKATHYFYKIYDSFKIFAEKFGNNYDLFMAAMCGKSASQILRIAMFIHIFKKSYSILKQLEAIEQLNLNIQKINPRLESAIISITKQNNKFNIISEESLKKAVNLVNYFNKNKLCFAEYENIDYTLDLFQIMDRMAKKIILPENIKNYNSKFNELSKKILFFPTDESLTFKINDLNQSLSKTYKKDDICTVAIELENLGLGTLTDEKLNGILKKPNKYFTKINQHELNKNNQAISNLAKIGISPADYMSRVYKATFNDSLISLNNKKNTENQFDDIVDIPEEFLDFSTQKEGNSSNNDFQRVNKASIEAKKTNMSNENDLSTPKRKMTFDDPFSYLKNKKNTEKQFDDRVDIPEEFLDFSTQKEINSNGNFEHEISKELINEISFVDRNEIKANKHRQNILFSTPQKTNKTTNLAQNVEMDSSNKKKNMSSTKNIKDFL</sequence>
<accession>A0A3M7QBC3</accession>
<proteinExistence type="predicted"/>
<comment type="caution">
    <text evidence="2">The sequence shown here is derived from an EMBL/GenBank/DDBJ whole genome shotgun (WGS) entry which is preliminary data.</text>
</comment>
<evidence type="ECO:0000313" key="3">
    <source>
        <dbReference type="Proteomes" id="UP000276133"/>
    </source>
</evidence>
<keyword evidence="3" id="KW-1185">Reference proteome</keyword>
<evidence type="ECO:0000313" key="2">
    <source>
        <dbReference type="EMBL" id="RNA08529.1"/>
    </source>
</evidence>
<feature type="compositionally biased region" description="Polar residues" evidence="1">
    <location>
        <begin position="668"/>
        <end position="677"/>
    </location>
</feature>